<gene>
    <name evidence="7" type="ORF">TELCIR_07118</name>
</gene>
<keyword evidence="3" id="KW-0276">Fatty acid metabolism</keyword>
<evidence type="ECO:0000256" key="1">
    <source>
        <dbReference type="ARBA" id="ARBA00005189"/>
    </source>
</evidence>
<dbReference type="GO" id="GO:0016402">
    <property type="term" value="F:pristanoyl-CoA oxidase activity"/>
    <property type="evidence" value="ECO:0007669"/>
    <property type="project" value="TreeGrafter"/>
</dbReference>
<dbReference type="GO" id="GO:0033540">
    <property type="term" value="P:fatty acid beta-oxidation using acyl-CoA oxidase"/>
    <property type="evidence" value="ECO:0007669"/>
    <property type="project" value="TreeGrafter"/>
</dbReference>
<dbReference type="GO" id="GO:0005504">
    <property type="term" value="F:fatty acid binding"/>
    <property type="evidence" value="ECO:0007669"/>
    <property type="project" value="TreeGrafter"/>
</dbReference>
<evidence type="ECO:0000259" key="6">
    <source>
        <dbReference type="Pfam" id="PF01756"/>
    </source>
</evidence>
<dbReference type="AlphaFoldDB" id="A0A2G9UL78"/>
<proteinExistence type="inferred from homology"/>
<dbReference type="FunFam" id="1.20.140.10:FF:000007">
    <property type="entry name" value="Acyl-coenzyme A oxidase"/>
    <property type="match status" value="1"/>
</dbReference>
<evidence type="ECO:0000256" key="3">
    <source>
        <dbReference type="ARBA" id="ARBA00022832"/>
    </source>
</evidence>
<feature type="domain" description="Acyl-CoA oxidase C-terminal" evidence="6">
    <location>
        <begin position="18"/>
        <end position="189"/>
    </location>
</feature>
<evidence type="ECO:0000313" key="8">
    <source>
        <dbReference type="Proteomes" id="UP000230423"/>
    </source>
</evidence>
<accession>A0A2G9UL78</accession>
<keyword evidence="8" id="KW-1185">Reference proteome</keyword>
<dbReference type="OrthoDB" id="538336at2759"/>
<dbReference type="GO" id="GO:0005777">
    <property type="term" value="C:peroxisome"/>
    <property type="evidence" value="ECO:0007669"/>
    <property type="project" value="InterPro"/>
</dbReference>
<evidence type="ECO:0000256" key="4">
    <source>
        <dbReference type="ARBA" id="ARBA00023002"/>
    </source>
</evidence>
<comment type="pathway">
    <text evidence="1">Lipid metabolism.</text>
</comment>
<name>A0A2G9UL78_TELCI</name>
<dbReference type="PANTHER" id="PTHR10909">
    <property type="entry name" value="ELECTRON TRANSPORT OXIDOREDUCTASE"/>
    <property type="match status" value="1"/>
</dbReference>
<organism evidence="7 8">
    <name type="scientific">Teladorsagia circumcincta</name>
    <name type="common">Brown stomach worm</name>
    <name type="synonym">Ostertagia circumcincta</name>
    <dbReference type="NCBI Taxonomy" id="45464"/>
    <lineage>
        <taxon>Eukaryota</taxon>
        <taxon>Metazoa</taxon>
        <taxon>Ecdysozoa</taxon>
        <taxon>Nematoda</taxon>
        <taxon>Chromadorea</taxon>
        <taxon>Rhabditida</taxon>
        <taxon>Rhabditina</taxon>
        <taxon>Rhabditomorpha</taxon>
        <taxon>Strongyloidea</taxon>
        <taxon>Trichostrongylidae</taxon>
        <taxon>Teladorsagia</taxon>
    </lineage>
</organism>
<dbReference type="GO" id="GO:0071949">
    <property type="term" value="F:FAD binding"/>
    <property type="evidence" value="ECO:0007669"/>
    <property type="project" value="InterPro"/>
</dbReference>
<dbReference type="InterPro" id="IPR036250">
    <property type="entry name" value="AcylCo_DH-like_C"/>
</dbReference>
<dbReference type="InterPro" id="IPR012258">
    <property type="entry name" value="Acyl-CoA_oxidase"/>
</dbReference>
<comment type="similarity">
    <text evidence="2">Belongs to the acyl-CoA oxidase family.</text>
</comment>
<sequence length="203" mass="23201">MEWGEGDPIVNRMSDLIDTIDAYKWLIHYYIKQTASDFDVEMSAKKECAFSARNNVQVHRAQQLSIAYAELTIVTWSRQFADEVEQLPIKNVLLRLIALYGLFSLEKHLATCYMGGYCSGPEFGETTRLNIRKLESEISPDAVALVDAIAPPDFVLNSALGASDGKPYDHLMREFRKHTDPRPDWWKDLSDFLEKNKARPSKL</sequence>
<dbReference type="GO" id="GO:0055088">
    <property type="term" value="P:lipid homeostasis"/>
    <property type="evidence" value="ECO:0007669"/>
    <property type="project" value="TreeGrafter"/>
</dbReference>
<dbReference type="Proteomes" id="UP000230423">
    <property type="component" value="Unassembled WGS sequence"/>
</dbReference>
<evidence type="ECO:0000313" key="7">
    <source>
        <dbReference type="EMBL" id="PIO70995.1"/>
    </source>
</evidence>
<dbReference type="Gene3D" id="1.20.140.10">
    <property type="entry name" value="Butyryl-CoA Dehydrogenase, subunit A, domain 3"/>
    <property type="match status" value="1"/>
</dbReference>
<dbReference type="PANTHER" id="PTHR10909:SF390">
    <property type="entry name" value="PEROXISOMAL ACYL-COENZYME A OXIDASE 3"/>
    <property type="match status" value="1"/>
</dbReference>
<protein>
    <submittedName>
        <fullName evidence="7">Acyl-CoA oxidase</fullName>
    </submittedName>
</protein>
<keyword evidence="4" id="KW-0560">Oxidoreductase</keyword>
<dbReference type="SUPFAM" id="SSF47203">
    <property type="entry name" value="Acyl-CoA dehydrogenase C-terminal domain-like"/>
    <property type="match status" value="1"/>
</dbReference>
<dbReference type="EMBL" id="KZ346092">
    <property type="protein sequence ID" value="PIO70995.1"/>
    <property type="molecule type" value="Genomic_DNA"/>
</dbReference>
<reference evidence="7 8" key="1">
    <citation type="submission" date="2015-09" db="EMBL/GenBank/DDBJ databases">
        <title>Draft genome of the parasitic nematode Teladorsagia circumcincta isolate WARC Sus (inbred).</title>
        <authorList>
            <person name="Mitreva M."/>
        </authorList>
    </citation>
    <scope>NUCLEOTIDE SEQUENCE [LARGE SCALE GENOMIC DNA]</scope>
    <source>
        <strain evidence="7 8">S</strain>
    </source>
</reference>
<dbReference type="Pfam" id="PF01756">
    <property type="entry name" value="ACOX"/>
    <property type="match status" value="1"/>
</dbReference>
<evidence type="ECO:0000256" key="2">
    <source>
        <dbReference type="ARBA" id="ARBA00006288"/>
    </source>
</evidence>
<dbReference type="InterPro" id="IPR002655">
    <property type="entry name" value="Acyl-CoA_oxidase_C"/>
</dbReference>
<evidence type="ECO:0000256" key="5">
    <source>
        <dbReference type="ARBA" id="ARBA00023098"/>
    </source>
</evidence>
<keyword evidence="5" id="KW-0443">Lipid metabolism</keyword>